<reference evidence="1" key="1">
    <citation type="submission" date="2021-02" db="EMBL/GenBank/DDBJ databases">
        <authorList>
            <consortium name="DOE Joint Genome Institute"/>
            <person name="Ahrendt S."/>
            <person name="Looney B.P."/>
            <person name="Miyauchi S."/>
            <person name="Morin E."/>
            <person name="Drula E."/>
            <person name="Courty P.E."/>
            <person name="Chicoki N."/>
            <person name="Fauchery L."/>
            <person name="Kohler A."/>
            <person name="Kuo A."/>
            <person name="Labutti K."/>
            <person name="Pangilinan J."/>
            <person name="Lipzen A."/>
            <person name="Riley R."/>
            <person name="Andreopoulos W."/>
            <person name="He G."/>
            <person name="Johnson J."/>
            <person name="Barry K.W."/>
            <person name="Grigoriev I.V."/>
            <person name="Nagy L."/>
            <person name="Hibbett D."/>
            <person name="Henrissat B."/>
            <person name="Matheny P.B."/>
            <person name="Labbe J."/>
            <person name="Martin F."/>
        </authorList>
    </citation>
    <scope>NUCLEOTIDE SEQUENCE</scope>
    <source>
        <strain evidence="1">FP105234-sp</strain>
    </source>
</reference>
<feature type="non-terminal residue" evidence="1">
    <location>
        <position position="89"/>
    </location>
</feature>
<evidence type="ECO:0000313" key="1">
    <source>
        <dbReference type="EMBL" id="KAI0051202.1"/>
    </source>
</evidence>
<name>A0ACB8S4W6_9AGAM</name>
<protein>
    <submittedName>
        <fullName evidence="1">Uncharacterized protein</fullName>
    </submittedName>
</protein>
<accession>A0ACB8S4W6</accession>
<reference evidence="1" key="2">
    <citation type="journal article" date="2022" name="New Phytol.">
        <title>Evolutionary transition to the ectomycorrhizal habit in the genomes of a hyperdiverse lineage of mushroom-forming fungi.</title>
        <authorList>
            <person name="Looney B."/>
            <person name="Miyauchi S."/>
            <person name="Morin E."/>
            <person name="Drula E."/>
            <person name="Courty P.E."/>
            <person name="Kohler A."/>
            <person name="Kuo A."/>
            <person name="LaButti K."/>
            <person name="Pangilinan J."/>
            <person name="Lipzen A."/>
            <person name="Riley R."/>
            <person name="Andreopoulos W."/>
            <person name="He G."/>
            <person name="Johnson J."/>
            <person name="Nolan M."/>
            <person name="Tritt A."/>
            <person name="Barry K.W."/>
            <person name="Grigoriev I.V."/>
            <person name="Nagy L.G."/>
            <person name="Hibbett D."/>
            <person name="Henrissat B."/>
            <person name="Matheny P.B."/>
            <person name="Labbe J."/>
            <person name="Martin F.M."/>
        </authorList>
    </citation>
    <scope>NUCLEOTIDE SEQUENCE</scope>
    <source>
        <strain evidence="1">FP105234-sp</strain>
    </source>
</reference>
<keyword evidence="2" id="KW-1185">Reference proteome</keyword>
<dbReference type="EMBL" id="MU275854">
    <property type="protein sequence ID" value="KAI0051202.1"/>
    <property type="molecule type" value="Genomic_DNA"/>
</dbReference>
<sequence>MPSKSSLVALFVLASSASSAVALPSRFEERANPLVSVLGKDAGEFATDVLKTGALGGAVGGITSGIVNGIKKLQGGDKQARRDFDDFLA</sequence>
<gene>
    <name evidence="1" type="ORF">FA95DRAFT_1602878</name>
</gene>
<comment type="caution">
    <text evidence="1">The sequence shown here is derived from an EMBL/GenBank/DDBJ whole genome shotgun (WGS) entry which is preliminary data.</text>
</comment>
<dbReference type="Proteomes" id="UP000814033">
    <property type="component" value="Unassembled WGS sequence"/>
</dbReference>
<proteinExistence type="predicted"/>
<evidence type="ECO:0000313" key="2">
    <source>
        <dbReference type="Proteomes" id="UP000814033"/>
    </source>
</evidence>
<organism evidence="1 2">
    <name type="scientific">Auriscalpium vulgare</name>
    <dbReference type="NCBI Taxonomy" id="40419"/>
    <lineage>
        <taxon>Eukaryota</taxon>
        <taxon>Fungi</taxon>
        <taxon>Dikarya</taxon>
        <taxon>Basidiomycota</taxon>
        <taxon>Agaricomycotina</taxon>
        <taxon>Agaricomycetes</taxon>
        <taxon>Russulales</taxon>
        <taxon>Auriscalpiaceae</taxon>
        <taxon>Auriscalpium</taxon>
    </lineage>
</organism>